<dbReference type="AlphaFoldDB" id="A0A3M7RUN4"/>
<evidence type="ECO:0000313" key="2">
    <source>
        <dbReference type="Proteomes" id="UP000276133"/>
    </source>
</evidence>
<dbReference type="EMBL" id="REGN01002578">
    <property type="protein sequence ID" value="RNA27202.1"/>
    <property type="molecule type" value="Genomic_DNA"/>
</dbReference>
<reference evidence="1 2" key="1">
    <citation type="journal article" date="2018" name="Sci. Rep.">
        <title>Genomic signatures of local adaptation to the degree of environmental predictability in rotifers.</title>
        <authorList>
            <person name="Franch-Gras L."/>
            <person name="Hahn C."/>
            <person name="Garcia-Roger E.M."/>
            <person name="Carmona M.J."/>
            <person name="Serra M."/>
            <person name="Gomez A."/>
        </authorList>
    </citation>
    <scope>NUCLEOTIDE SEQUENCE [LARGE SCALE GENOMIC DNA]</scope>
    <source>
        <strain evidence="1">HYR1</strain>
    </source>
</reference>
<name>A0A3M7RUN4_BRAPC</name>
<dbReference type="Proteomes" id="UP000276133">
    <property type="component" value="Unassembled WGS sequence"/>
</dbReference>
<sequence length="80" mass="9494">MENSPFQLKEQLVTNESRKIEYDLRNKSDFMVPKSKTKSGENTFCYVFTKLANKFLINRMVLKFSTFKLSVFNNINLIFK</sequence>
<protein>
    <submittedName>
        <fullName evidence="1">Uncharacterized protein</fullName>
    </submittedName>
</protein>
<comment type="caution">
    <text evidence="1">The sequence shown here is derived from an EMBL/GenBank/DDBJ whole genome shotgun (WGS) entry which is preliminary data.</text>
</comment>
<keyword evidence="2" id="KW-1185">Reference proteome</keyword>
<proteinExistence type="predicted"/>
<organism evidence="1 2">
    <name type="scientific">Brachionus plicatilis</name>
    <name type="common">Marine rotifer</name>
    <name type="synonym">Brachionus muelleri</name>
    <dbReference type="NCBI Taxonomy" id="10195"/>
    <lineage>
        <taxon>Eukaryota</taxon>
        <taxon>Metazoa</taxon>
        <taxon>Spiralia</taxon>
        <taxon>Gnathifera</taxon>
        <taxon>Rotifera</taxon>
        <taxon>Eurotatoria</taxon>
        <taxon>Monogononta</taxon>
        <taxon>Pseudotrocha</taxon>
        <taxon>Ploima</taxon>
        <taxon>Brachionidae</taxon>
        <taxon>Brachionus</taxon>
    </lineage>
</organism>
<gene>
    <name evidence="1" type="ORF">BpHYR1_021643</name>
</gene>
<accession>A0A3M7RUN4</accession>
<evidence type="ECO:0000313" key="1">
    <source>
        <dbReference type="EMBL" id="RNA27202.1"/>
    </source>
</evidence>